<comment type="function">
    <text evidence="1">Electron transfer subunit of the periplasmic nitrate reductase complex NapAB. Receives electrons from the membrane-anchored tetraheme c-type NapC protein and transfers these to NapA subunit, thus allowing electron flow between membrane and periplasm. Essential for periplasmic nitrate reduction with nitrate as the terminal electron acceptor.</text>
</comment>
<evidence type="ECO:0000256" key="8">
    <source>
        <dbReference type="ARBA" id="ARBA00022723"/>
    </source>
</evidence>
<evidence type="ECO:0000256" key="9">
    <source>
        <dbReference type="ARBA" id="ARBA00022729"/>
    </source>
</evidence>
<evidence type="ECO:0000313" key="17">
    <source>
        <dbReference type="EMBL" id="MBN9672734.1"/>
    </source>
</evidence>
<dbReference type="PANTHER" id="PTHR38604">
    <property type="entry name" value="PERIPLASMIC NITRATE REDUCTASE, ELECTRON TRANSFER SUBUNIT"/>
    <property type="match status" value="1"/>
</dbReference>
<evidence type="ECO:0000313" key="18">
    <source>
        <dbReference type="Proteomes" id="UP000664096"/>
    </source>
</evidence>
<comment type="caution">
    <text evidence="17">The sequence shown here is derived from an EMBL/GenBank/DDBJ whole genome shotgun (WGS) entry which is preliminary data.</text>
</comment>
<keyword evidence="7 15" id="KW-0349">Heme</keyword>
<accession>A0A939J6F1</accession>
<evidence type="ECO:0000256" key="6">
    <source>
        <dbReference type="ARBA" id="ARBA00022448"/>
    </source>
</evidence>
<feature type="binding site" description="covalent" evidence="15">
    <location>
        <position position="125"/>
    </location>
    <ligand>
        <name>heme c</name>
        <dbReference type="ChEBI" id="CHEBI:61717"/>
        <label>2</label>
    </ligand>
</feature>
<evidence type="ECO:0000256" key="14">
    <source>
        <dbReference type="PIRNR" id="PIRNR006105"/>
    </source>
</evidence>
<organism evidence="17 18">
    <name type="scientific">Roseibium aggregatum</name>
    <dbReference type="NCBI Taxonomy" id="187304"/>
    <lineage>
        <taxon>Bacteria</taxon>
        <taxon>Pseudomonadati</taxon>
        <taxon>Pseudomonadota</taxon>
        <taxon>Alphaproteobacteria</taxon>
        <taxon>Hyphomicrobiales</taxon>
        <taxon>Stappiaceae</taxon>
        <taxon>Roseibium</taxon>
    </lineage>
</organism>
<evidence type="ECO:0000256" key="4">
    <source>
        <dbReference type="ARBA" id="ARBA00011752"/>
    </source>
</evidence>
<evidence type="ECO:0000256" key="1">
    <source>
        <dbReference type="ARBA" id="ARBA00002599"/>
    </source>
</evidence>
<reference evidence="17" key="1">
    <citation type="submission" date="2020-12" db="EMBL/GenBank/DDBJ databases">
        <title>Oil enriched cultivation method for isolating marine PHA-producing bacteria.</title>
        <authorList>
            <person name="Zheng W."/>
            <person name="Yu S."/>
            <person name="Huang Y."/>
        </authorList>
    </citation>
    <scope>NUCLEOTIDE SEQUENCE</scope>
    <source>
        <strain evidence="17">SY-2-12</strain>
    </source>
</reference>
<evidence type="ECO:0000256" key="3">
    <source>
        <dbReference type="ARBA" id="ARBA00007368"/>
    </source>
</evidence>
<evidence type="ECO:0000256" key="12">
    <source>
        <dbReference type="ARBA" id="ARBA00023004"/>
    </source>
</evidence>
<feature type="binding site" description="axial binding residue" evidence="16">
    <location>
        <position position="103"/>
    </location>
    <ligand>
        <name>heme c</name>
        <dbReference type="ChEBI" id="CHEBI:61717"/>
        <label>2</label>
    </ligand>
    <ligandPart>
        <name>Fe</name>
        <dbReference type="ChEBI" id="CHEBI:18248"/>
    </ligandPart>
</feature>
<dbReference type="RefSeq" id="WP_207142592.1">
    <property type="nucleotide sequence ID" value="NZ_JAEKJZ010000005.1"/>
</dbReference>
<evidence type="ECO:0000256" key="2">
    <source>
        <dbReference type="ARBA" id="ARBA00004418"/>
    </source>
</evidence>
<gene>
    <name evidence="17" type="ORF">JF539_20430</name>
</gene>
<evidence type="ECO:0000256" key="5">
    <source>
        <dbReference type="ARBA" id="ARBA00013773"/>
    </source>
</evidence>
<evidence type="ECO:0000256" key="10">
    <source>
        <dbReference type="ARBA" id="ARBA00022764"/>
    </source>
</evidence>
<dbReference type="GO" id="GO:0042597">
    <property type="term" value="C:periplasmic space"/>
    <property type="evidence" value="ECO:0007669"/>
    <property type="project" value="UniProtKB-SubCell"/>
</dbReference>
<evidence type="ECO:0000256" key="13">
    <source>
        <dbReference type="ARBA" id="ARBA00031832"/>
    </source>
</evidence>
<name>A0A939J6F1_9HYPH</name>
<evidence type="ECO:0000256" key="7">
    <source>
        <dbReference type="ARBA" id="ARBA00022617"/>
    </source>
</evidence>
<dbReference type="PIRSF" id="PIRSF006105">
    <property type="entry name" value="NapB"/>
    <property type="match status" value="1"/>
</dbReference>
<comment type="PTM">
    <text evidence="15">Binds 2 heme C groups per subunit.</text>
</comment>
<comment type="subcellular location">
    <subcellularLocation>
        <location evidence="2 14">Periplasm</location>
    </subcellularLocation>
</comment>
<feature type="binding site" description="covalent" evidence="15">
    <location>
        <position position="122"/>
    </location>
    <ligand>
        <name>heme c</name>
        <dbReference type="ChEBI" id="CHEBI:61717"/>
        <label>2</label>
    </ligand>
</feature>
<keyword evidence="8 16" id="KW-0479">Metal-binding</keyword>
<dbReference type="InterPro" id="IPR036280">
    <property type="entry name" value="Multihaem_cyt_sf"/>
</dbReference>
<feature type="binding site" description="covalent" evidence="15">
    <location>
        <position position="85"/>
    </location>
    <ligand>
        <name>heme c</name>
        <dbReference type="ChEBI" id="CHEBI:61717"/>
        <label>1</label>
    </ligand>
</feature>
<dbReference type="SUPFAM" id="SSF48695">
    <property type="entry name" value="Multiheme cytochromes"/>
    <property type="match status" value="1"/>
</dbReference>
<dbReference type="FunFam" id="1.10.1130.10:FF:000001">
    <property type="entry name" value="Periplasmic nitrate reductase, electron transfer subunit"/>
    <property type="match status" value="1"/>
</dbReference>
<evidence type="ECO:0000256" key="15">
    <source>
        <dbReference type="PIRSR" id="PIRSR006105-1"/>
    </source>
</evidence>
<keyword evidence="9" id="KW-0732">Signal</keyword>
<proteinExistence type="inferred from homology"/>
<dbReference type="InterPro" id="IPR005591">
    <property type="entry name" value="NapB"/>
</dbReference>
<sequence length="147" mass="16136">MKLPLLGGLSALAISTVLIGFALAQSAGTVQSLRGGELQETLPADQVHKQIEGRMPRNYRQQPPLIPHSVTQYQIDMRTNQCLGCHDWTVAGERGAPTLSMTHYLDREGNQLDSVAGTRWFCNQCHVPQANAPELVGNDFEPSSKVR</sequence>
<dbReference type="Gene3D" id="1.10.1130.10">
    <property type="entry name" value="Flavocytochrome C3, Chain A"/>
    <property type="match status" value="1"/>
</dbReference>
<keyword evidence="11 14" id="KW-0249">Electron transport</keyword>
<keyword evidence="10 14" id="KW-0574">Periplasm</keyword>
<dbReference type="GO" id="GO:0009061">
    <property type="term" value="P:anaerobic respiration"/>
    <property type="evidence" value="ECO:0007669"/>
    <property type="project" value="InterPro"/>
</dbReference>
<keyword evidence="12 16" id="KW-0408">Iron</keyword>
<protein>
    <recommendedName>
        <fullName evidence="5 14">Periplasmic nitrate reductase, electron transfer subunit</fullName>
    </recommendedName>
    <alternativeName>
        <fullName evidence="13 14">Diheme cytochrome c NapB</fullName>
    </alternativeName>
</protein>
<dbReference type="Pfam" id="PF03892">
    <property type="entry name" value="NapB"/>
    <property type="match status" value="1"/>
</dbReference>
<comment type="subunit">
    <text evidence="4 14">Component of the periplasmic nitrate reductase NapAB complex composed of NapA and NapB.</text>
</comment>
<dbReference type="Proteomes" id="UP000664096">
    <property type="component" value="Unassembled WGS sequence"/>
</dbReference>
<feature type="binding site" description="axial binding residue" evidence="16">
    <location>
        <position position="126"/>
    </location>
    <ligand>
        <name>heme c</name>
        <dbReference type="ChEBI" id="CHEBI:61717"/>
        <label>2</label>
    </ligand>
    <ligandPart>
        <name>Fe</name>
        <dbReference type="ChEBI" id="CHEBI:18248"/>
    </ligandPart>
</feature>
<dbReference type="GO" id="GO:0046872">
    <property type="term" value="F:metal ion binding"/>
    <property type="evidence" value="ECO:0007669"/>
    <property type="project" value="UniProtKB-KW"/>
</dbReference>
<dbReference type="PANTHER" id="PTHR38604:SF1">
    <property type="entry name" value="PERIPLASMIC NITRATE REDUCTASE, ELECTRON TRANSFER SUBUNIT"/>
    <property type="match status" value="1"/>
</dbReference>
<feature type="binding site" description="axial binding residue" evidence="16">
    <location>
        <position position="86"/>
    </location>
    <ligand>
        <name>heme c</name>
        <dbReference type="ChEBI" id="CHEBI:61717"/>
        <label>1</label>
    </ligand>
    <ligandPart>
        <name>Fe</name>
        <dbReference type="ChEBI" id="CHEBI:18248"/>
    </ligandPart>
</feature>
<feature type="binding site" description="axial binding residue" evidence="16">
    <location>
        <position position="68"/>
    </location>
    <ligand>
        <name>heme c</name>
        <dbReference type="ChEBI" id="CHEBI:61717"/>
        <label>1</label>
    </ligand>
    <ligandPart>
        <name>Fe</name>
        <dbReference type="ChEBI" id="CHEBI:18248"/>
    </ligandPart>
</feature>
<evidence type="ECO:0000256" key="11">
    <source>
        <dbReference type="ARBA" id="ARBA00022982"/>
    </source>
</evidence>
<evidence type="ECO:0000256" key="16">
    <source>
        <dbReference type="PIRSR" id="PIRSR006105-2"/>
    </source>
</evidence>
<keyword evidence="6 14" id="KW-0813">Transport</keyword>
<dbReference type="EMBL" id="JAEKJZ010000005">
    <property type="protein sequence ID" value="MBN9672734.1"/>
    <property type="molecule type" value="Genomic_DNA"/>
</dbReference>
<dbReference type="AlphaFoldDB" id="A0A939J6F1"/>
<feature type="binding site" description="covalent" evidence="15">
    <location>
        <position position="82"/>
    </location>
    <ligand>
        <name>heme c</name>
        <dbReference type="ChEBI" id="CHEBI:61717"/>
        <label>1</label>
    </ligand>
</feature>
<comment type="similarity">
    <text evidence="3 14">Belongs to the NapB family.</text>
</comment>